<dbReference type="Gene3D" id="3.30.1360.40">
    <property type="match status" value="1"/>
</dbReference>
<dbReference type="PANTHER" id="PTHR34698">
    <property type="entry name" value="5-OXOPROLINASE SUBUNIT B"/>
    <property type="match status" value="1"/>
</dbReference>
<proteinExistence type="predicted"/>
<evidence type="ECO:0000313" key="5">
    <source>
        <dbReference type="EMBL" id="MQY23121.1"/>
    </source>
</evidence>
<evidence type="ECO:0000313" key="6">
    <source>
        <dbReference type="Proteomes" id="UP000438448"/>
    </source>
</evidence>
<dbReference type="Gene3D" id="2.40.100.10">
    <property type="entry name" value="Cyclophilin-like"/>
    <property type="match status" value="1"/>
</dbReference>
<keyword evidence="6" id="KW-1185">Reference proteome</keyword>
<evidence type="ECO:0000256" key="3">
    <source>
        <dbReference type="ARBA" id="ARBA00022840"/>
    </source>
</evidence>
<dbReference type="PANTHER" id="PTHR34698:SF2">
    <property type="entry name" value="5-OXOPROLINASE SUBUNIT B"/>
    <property type="match status" value="1"/>
</dbReference>
<dbReference type="Proteomes" id="UP000438448">
    <property type="component" value="Unassembled WGS sequence"/>
</dbReference>
<organism evidence="5 6">
    <name type="scientific">Nocardia macrotermitis</name>
    <dbReference type="NCBI Taxonomy" id="2585198"/>
    <lineage>
        <taxon>Bacteria</taxon>
        <taxon>Bacillati</taxon>
        <taxon>Actinomycetota</taxon>
        <taxon>Actinomycetes</taxon>
        <taxon>Mycobacteriales</taxon>
        <taxon>Nocardiaceae</taxon>
        <taxon>Nocardia</taxon>
    </lineage>
</organism>
<evidence type="ECO:0000259" key="4">
    <source>
        <dbReference type="SMART" id="SM00796"/>
    </source>
</evidence>
<dbReference type="RefSeq" id="WP_153414916.1">
    <property type="nucleotide sequence ID" value="NZ_WEGK01000017.1"/>
</dbReference>
<protein>
    <recommendedName>
        <fullName evidence="4">Carboxyltransferase domain-containing protein</fullName>
    </recommendedName>
</protein>
<dbReference type="Pfam" id="PF02682">
    <property type="entry name" value="CT_C_D"/>
    <property type="match status" value="1"/>
</dbReference>
<dbReference type="InterPro" id="IPR010016">
    <property type="entry name" value="PxpB"/>
</dbReference>
<comment type="caution">
    <text evidence="5">The sequence shown here is derived from an EMBL/GenBank/DDBJ whole genome shotgun (WGS) entry which is preliminary data.</text>
</comment>
<dbReference type="SMART" id="SM00796">
    <property type="entry name" value="AHS1"/>
    <property type="match status" value="1"/>
</dbReference>
<keyword evidence="1" id="KW-0547">Nucleotide-binding</keyword>
<dbReference type="GO" id="GO:0016787">
    <property type="term" value="F:hydrolase activity"/>
    <property type="evidence" value="ECO:0007669"/>
    <property type="project" value="UniProtKB-KW"/>
</dbReference>
<dbReference type="OrthoDB" id="9778567at2"/>
<evidence type="ECO:0000256" key="2">
    <source>
        <dbReference type="ARBA" id="ARBA00022801"/>
    </source>
</evidence>
<keyword evidence="3" id="KW-0067">ATP-binding</keyword>
<feature type="domain" description="Carboxyltransferase" evidence="4">
    <location>
        <begin position="7"/>
        <end position="201"/>
    </location>
</feature>
<reference evidence="5 6" key="1">
    <citation type="submission" date="2019-10" db="EMBL/GenBank/DDBJ databases">
        <title>Nocardia macrotermitis sp. nov. and Nocardia aurantia sp. nov., isolated from the gut of fungus growing-termite Macrotermes natalensis.</title>
        <authorList>
            <person name="Benndorf R."/>
            <person name="Schwitalla J."/>
            <person name="Martin K."/>
            <person name="De Beer W."/>
            <person name="Kaster A.-K."/>
            <person name="Vollmers J."/>
            <person name="Poulsen M."/>
            <person name="Beemelmanns C."/>
        </authorList>
    </citation>
    <scope>NUCLEOTIDE SEQUENCE [LARGE SCALE GENOMIC DNA]</scope>
    <source>
        <strain evidence="5 6">RB20</strain>
    </source>
</reference>
<name>A0A7K0DC59_9NOCA</name>
<gene>
    <name evidence="5" type="ORF">NRB20_62480</name>
</gene>
<dbReference type="InterPro" id="IPR003833">
    <property type="entry name" value="CT_C_D"/>
</dbReference>
<dbReference type="AlphaFoldDB" id="A0A7K0DC59"/>
<evidence type="ECO:0000256" key="1">
    <source>
        <dbReference type="ARBA" id="ARBA00022741"/>
    </source>
</evidence>
<dbReference type="GO" id="GO:0005524">
    <property type="term" value="F:ATP binding"/>
    <property type="evidence" value="ECO:0007669"/>
    <property type="project" value="UniProtKB-KW"/>
</dbReference>
<dbReference type="SUPFAM" id="SSF50891">
    <property type="entry name" value="Cyclophilin-like"/>
    <property type="match status" value="1"/>
</dbReference>
<keyword evidence="2" id="KW-0378">Hydrolase</keyword>
<accession>A0A7K0DC59</accession>
<dbReference type="InterPro" id="IPR029000">
    <property type="entry name" value="Cyclophilin-like_dom_sf"/>
</dbReference>
<dbReference type="EMBL" id="WEGK01000017">
    <property type="protein sequence ID" value="MQY23121.1"/>
    <property type="molecule type" value="Genomic_DNA"/>
</dbReference>
<sequence>MNSAFAPAVHRAGDRGWLVDVPPERIAALVPEFRRREWFCAVQDLVPAAASILVVAHSAGEMPGLRAHIDTLLGEFDATTAATRDDGAALVVPVVYDGEDLDYVAESLGLDHERIVRAHTDATHRVGFFGFAPGFAYIDGTATQLSLPRRSSPRPRVAAGAVAIAGTQTVVYPGGTPGGWHIIGHTEELLWNIEWDNPSRLAVGDRITFRAVA</sequence>